<dbReference type="Pfam" id="PF00248">
    <property type="entry name" value="Aldo_ket_red"/>
    <property type="match status" value="1"/>
</dbReference>
<comment type="caution">
    <text evidence="3">The sequence shown here is derived from an EMBL/GenBank/DDBJ whole genome shotgun (WGS) entry which is preliminary data.</text>
</comment>
<evidence type="ECO:0000313" key="3">
    <source>
        <dbReference type="EMBL" id="OHV42435.1"/>
    </source>
</evidence>
<gene>
    <name evidence="3" type="ORF">CC117_12340</name>
</gene>
<dbReference type="InterPro" id="IPR050523">
    <property type="entry name" value="AKR_Detox_Biosynth"/>
</dbReference>
<organism evidence="3 4">
    <name type="scientific">Parafrankia colletiae</name>
    <dbReference type="NCBI Taxonomy" id="573497"/>
    <lineage>
        <taxon>Bacteria</taxon>
        <taxon>Bacillati</taxon>
        <taxon>Actinomycetota</taxon>
        <taxon>Actinomycetes</taxon>
        <taxon>Frankiales</taxon>
        <taxon>Frankiaceae</taxon>
        <taxon>Parafrankia</taxon>
    </lineage>
</organism>
<keyword evidence="4" id="KW-1185">Reference proteome</keyword>
<dbReference type="InterPro" id="IPR023210">
    <property type="entry name" value="NADP_OxRdtase_dom"/>
</dbReference>
<dbReference type="GO" id="GO:0016491">
    <property type="term" value="F:oxidoreductase activity"/>
    <property type="evidence" value="ECO:0007669"/>
    <property type="project" value="UniProtKB-KW"/>
</dbReference>
<dbReference type="AlphaFoldDB" id="A0A1S1RA67"/>
<keyword evidence="1" id="KW-0560">Oxidoreductase</keyword>
<sequence length="330" mass="36296">MELCQLGRSGLYVSRFALGTMTFGMKDWGCDEETSIALVHRYLDAGGNFLDTADVYGSSEDIVGRALKGRRHRVVVATKAGLPVGRGPHDKGTGRLHLRRACENSLRRLQTDYLDLYQVHFDDPTTPIAETLDTLDDLVREGKVRYIGASNFQAYRLMKALATSDARGKERFVSLQGQYNLIVRTLEREHLPLLEEEGLGFIAWSPLAAGMLTGKISAGAEPEGTRLGQREVELDALVRNDRGFAIAAAVVKAATELGCTPAQLSLAWQSTRPVTATIIGARTMAQLEDNLAALTIAIPEEILAELDRLTGLPDEYPGAFLRTMHSWLRR</sequence>
<accession>A0A1S1RA67</accession>
<evidence type="ECO:0000256" key="1">
    <source>
        <dbReference type="ARBA" id="ARBA00023002"/>
    </source>
</evidence>
<dbReference type="Proteomes" id="UP000179627">
    <property type="component" value="Unassembled WGS sequence"/>
</dbReference>
<dbReference type="FunFam" id="3.20.20.100:FF:000004">
    <property type="entry name" value="Oxidoreductase, aldo/keto reductase"/>
    <property type="match status" value="1"/>
</dbReference>
<dbReference type="PRINTS" id="PR00069">
    <property type="entry name" value="ALDKETRDTASE"/>
</dbReference>
<dbReference type="SUPFAM" id="SSF51430">
    <property type="entry name" value="NAD(P)-linked oxidoreductase"/>
    <property type="match status" value="1"/>
</dbReference>
<dbReference type="Gene3D" id="3.20.20.100">
    <property type="entry name" value="NADP-dependent oxidoreductase domain"/>
    <property type="match status" value="1"/>
</dbReference>
<dbReference type="InterPro" id="IPR036812">
    <property type="entry name" value="NAD(P)_OxRdtase_dom_sf"/>
</dbReference>
<proteinExistence type="predicted"/>
<dbReference type="InterPro" id="IPR020471">
    <property type="entry name" value="AKR"/>
</dbReference>
<feature type="domain" description="NADP-dependent oxidoreductase" evidence="2">
    <location>
        <begin position="17"/>
        <end position="309"/>
    </location>
</feature>
<protein>
    <submittedName>
        <fullName evidence="3">Aryl-alcohol dehydrogenase</fullName>
    </submittedName>
</protein>
<dbReference type="EMBL" id="MBLM01000047">
    <property type="protein sequence ID" value="OHV42435.1"/>
    <property type="molecule type" value="Genomic_DNA"/>
</dbReference>
<evidence type="ECO:0000313" key="4">
    <source>
        <dbReference type="Proteomes" id="UP000179627"/>
    </source>
</evidence>
<dbReference type="PANTHER" id="PTHR43364:SF4">
    <property type="entry name" value="NAD(P)-LINKED OXIDOREDUCTASE SUPERFAMILY PROTEIN"/>
    <property type="match status" value="1"/>
</dbReference>
<evidence type="ECO:0000259" key="2">
    <source>
        <dbReference type="Pfam" id="PF00248"/>
    </source>
</evidence>
<reference evidence="4" key="1">
    <citation type="submission" date="2016-07" db="EMBL/GenBank/DDBJ databases">
        <title>Sequence Frankia sp. strain CcI1.17.</title>
        <authorList>
            <person name="Ghodhbane-Gtari F."/>
            <person name="Swanson E."/>
            <person name="Gueddou A."/>
            <person name="Morris K."/>
            <person name="Hezbri K."/>
            <person name="Ktari A."/>
            <person name="Nouioui I."/>
            <person name="Abebe-Akele F."/>
            <person name="Simpson S."/>
            <person name="Thomas K."/>
            <person name="Gtari M."/>
            <person name="Tisa L.S."/>
            <person name="Hurst S."/>
        </authorList>
    </citation>
    <scope>NUCLEOTIDE SEQUENCE [LARGE SCALE GENOMIC DNA]</scope>
    <source>
        <strain evidence="4">Cc1.17</strain>
    </source>
</reference>
<name>A0A1S1RA67_9ACTN</name>
<dbReference type="PANTHER" id="PTHR43364">
    <property type="entry name" value="NADH-SPECIFIC METHYLGLYOXAL REDUCTASE-RELATED"/>
    <property type="match status" value="1"/>
</dbReference>
<dbReference type="GO" id="GO:0005829">
    <property type="term" value="C:cytosol"/>
    <property type="evidence" value="ECO:0007669"/>
    <property type="project" value="TreeGrafter"/>
</dbReference>